<organism evidence="3 4">
    <name type="scientific">Actinacidiphila reveromycinica</name>
    <dbReference type="NCBI Taxonomy" id="659352"/>
    <lineage>
        <taxon>Bacteria</taxon>
        <taxon>Bacillati</taxon>
        <taxon>Actinomycetota</taxon>
        <taxon>Actinomycetes</taxon>
        <taxon>Kitasatosporales</taxon>
        <taxon>Streptomycetaceae</taxon>
        <taxon>Actinacidiphila</taxon>
    </lineage>
</organism>
<feature type="domain" description="MbtH-like" evidence="2">
    <location>
        <begin position="269"/>
        <end position="319"/>
    </location>
</feature>
<reference evidence="3 4" key="3">
    <citation type="journal article" date="2011" name="Nat. Chem. Biol.">
        <title>Reveromycin A biosynthesis uses RevG and RevJ for stereospecific spiroacetal formation.</title>
        <authorList>
            <person name="Takahashi S."/>
            <person name="Toyoda A."/>
            <person name="Sekiyama Y."/>
            <person name="Takagi H."/>
            <person name="Nogawa T."/>
            <person name="Uramoto M."/>
            <person name="Suzuki R."/>
            <person name="Koshino H."/>
            <person name="Kumano T."/>
            <person name="Panthee S."/>
            <person name="Dairi T."/>
            <person name="Ishikawa J."/>
            <person name="Ikeda H."/>
            <person name="Sakaki Y."/>
            <person name="Osada H."/>
        </authorList>
    </citation>
    <scope>NUCLEOTIDE SEQUENCE [LARGE SCALE GENOMIC DNA]</scope>
    <source>
        <strain evidence="3 4">SN-593</strain>
    </source>
</reference>
<dbReference type="Pfam" id="PF03621">
    <property type="entry name" value="MbtH"/>
    <property type="match status" value="1"/>
</dbReference>
<evidence type="ECO:0000256" key="1">
    <source>
        <dbReference type="SAM" id="MobiDB-lite"/>
    </source>
</evidence>
<evidence type="ECO:0000313" key="4">
    <source>
        <dbReference type="Proteomes" id="UP000595703"/>
    </source>
</evidence>
<accession>A0A7U3VSV0</accession>
<dbReference type="PANTHER" id="PTHR40045">
    <property type="entry name" value="YCGG FAMILY PROTEIN"/>
    <property type="match status" value="1"/>
</dbReference>
<feature type="region of interest" description="Disordered" evidence="1">
    <location>
        <begin position="1"/>
        <end position="24"/>
    </location>
</feature>
<dbReference type="Gene3D" id="3.90.820.10">
    <property type="entry name" value="Structural Genomics, Unknown Function 30-nov-00 1gh9 Mol_id"/>
    <property type="match status" value="1"/>
</dbReference>
<evidence type="ECO:0000313" key="3">
    <source>
        <dbReference type="EMBL" id="BBB02306.1"/>
    </source>
</evidence>
<dbReference type="InterPro" id="IPR005153">
    <property type="entry name" value="MbtH-like_dom"/>
</dbReference>
<dbReference type="RefSeq" id="WP_346731500.1">
    <property type="nucleotide sequence ID" value="NZ_AP018365.1"/>
</dbReference>
<dbReference type="SMART" id="SM00923">
    <property type="entry name" value="MbtH"/>
    <property type="match status" value="1"/>
</dbReference>
<proteinExistence type="predicted"/>
<gene>
    <name evidence="3" type="ORF">RVR_10189</name>
</gene>
<name>A0A7U3VSV0_9ACTN</name>
<dbReference type="Proteomes" id="UP000595703">
    <property type="component" value="Chromosome"/>
</dbReference>
<dbReference type="PANTHER" id="PTHR40045:SF1">
    <property type="entry name" value="YQCI_YCGG FAMILY PROTEIN"/>
    <property type="match status" value="1"/>
</dbReference>
<keyword evidence="4" id="KW-1185">Reference proteome</keyword>
<evidence type="ECO:0000259" key="2">
    <source>
        <dbReference type="SMART" id="SM00923"/>
    </source>
</evidence>
<reference evidence="3 4" key="4">
    <citation type="journal article" date="2020" name="Sci. Rep.">
        <title>beta-carboline chemical signals induce reveromycin production through a LuxR family regulator in Streptomyces sp. SN-593.</title>
        <authorList>
            <person name="Panthee S."/>
            <person name="Kito N."/>
            <person name="Hayashi T."/>
            <person name="Shimizu T."/>
            <person name="Ishikawa J."/>
            <person name="Hamamoto H."/>
            <person name="Osada H."/>
            <person name="Takahashi S."/>
        </authorList>
    </citation>
    <scope>NUCLEOTIDE SEQUENCE [LARGE SCALE GENOMIC DNA]</scope>
    <source>
        <strain evidence="3 4">SN-593</strain>
    </source>
</reference>
<dbReference type="InterPro" id="IPR014988">
    <property type="entry name" value="Uncharacterised_YqcI/YcgG"/>
</dbReference>
<protein>
    <recommendedName>
        <fullName evidence="2">MbtH-like domain-containing protein</fullName>
    </recommendedName>
</protein>
<dbReference type="InterPro" id="IPR038020">
    <property type="entry name" value="MbtH-like_sf"/>
</dbReference>
<dbReference type="SUPFAM" id="SSF160582">
    <property type="entry name" value="MbtH-like"/>
    <property type="match status" value="1"/>
</dbReference>
<sequence>MSANVSATDDRFEPTGALDGAPAPTRPALAARTIGAVPDWGQAAASDLLATLVGTEKPFPCTFAVAAAKKESLRFGFVDSAHDEAAWAPLAGILREYLDIYRDLGKDTSLVVFFGPPEDQPLGVDAYFRRFWEVLQYLHDGDTEPWPADTPLDPEDLWWEFSYAGTEIFVVCNTPSHVDRHSRHSPHFMITFQPRWVFEGLEPHTPRGAKARQVIRNRIRRFDGMEPAPQLGNHGEEGNREWRQYFLPDSADGATPACPFLARAGAREASPAGGTGSHLVLVNDEGQSSLWPAAVPVPPHWHPTGVRGSREACLAYVVRVWTDMRPASSRRRDLDPVG</sequence>
<reference evidence="3 4" key="1">
    <citation type="journal article" date="2010" name="J. Bacteriol.">
        <title>Biochemical characterization of a novel indole prenyltransferase from Streptomyces sp. SN-593.</title>
        <authorList>
            <person name="Takahashi S."/>
            <person name="Takagi H."/>
            <person name="Toyoda A."/>
            <person name="Uramoto M."/>
            <person name="Nogawa T."/>
            <person name="Ueki M."/>
            <person name="Sakaki Y."/>
            <person name="Osada H."/>
        </authorList>
    </citation>
    <scope>NUCLEOTIDE SEQUENCE [LARGE SCALE GENOMIC DNA]</scope>
    <source>
        <strain evidence="3 4">SN-593</strain>
    </source>
</reference>
<dbReference type="Pfam" id="PF08892">
    <property type="entry name" value="YqcI_YcgG"/>
    <property type="match status" value="1"/>
</dbReference>
<reference evidence="3 4" key="2">
    <citation type="journal article" date="2011" name="J. Antibiot.">
        <title>Furaquinocins I and J: novel polyketide isoprenoid hybrid compounds from Streptomyces reveromyceticus SN-593.</title>
        <authorList>
            <person name="Panthee S."/>
            <person name="Takahashi S."/>
            <person name="Takagi H."/>
            <person name="Nogawa T."/>
            <person name="Oowada E."/>
            <person name="Uramoto M."/>
            <person name="Osada H."/>
        </authorList>
    </citation>
    <scope>NUCLEOTIDE SEQUENCE [LARGE SCALE GENOMIC DNA]</scope>
    <source>
        <strain evidence="3 4">SN-593</strain>
    </source>
</reference>
<dbReference type="EMBL" id="AP018365">
    <property type="protein sequence ID" value="BBB02306.1"/>
    <property type="molecule type" value="Genomic_DNA"/>
</dbReference>
<dbReference type="AlphaFoldDB" id="A0A7U3VSV0"/>
<dbReference type="KEGG" id="arev:RVR_10189"/>